<dbReference type="GO" id="GO:0007052">
    <property type="term" value="P:mitotic spindle organization"/>
    <property type="evidence" value="ECO:0007669"/>
    <property type="project" value="InterPro"/>
</dbReference>
<feature type="compositionally biased region" description="Polar residues" evidence="8">
    <location>
        <begin position="1669"/>
        <end position="1683"/>
    </location>
</feature>
<feature type="coiled-coil region" evidence="7">
    <location>
        <begin position="1879"/>
        <end position="1942"/>
    </location>
</feature>
<evidence type="ECO:0000256" key="6">
    <source>
        <dbReference type="ARBA" id="ARBA00023212"/>
    </source>
</evidence>
<dbReference type="Gene3D" id="1.20.5.1700">
    <property type="match status" value="1"/>
</dbReference>
<feature type="region of interest" description="Disordered" evidence="8">
    <location>
        <begin position="260"/>
        <end position="289"/>
    </location>
</feature>
<dbReference type="PANTHER" id="PTHR13924:SF10">
    <property type="entry name" value="TRANSFORMING ACIDIC COILED-COIL PROTEIN, ISOFORM K"/>
    <property type="match status" value="1"/>
</dbReference>
<gene>
    <name evidence="10" type="primary">Tacc3-001</name>
</gene>
<feature type="compositionally biased region" description="Basic residues" evidence="8">
    <location>
        <begin position="1614"/>
        <end position="1629"/>
    </location>
</feature>
<feature type="region of interest" description="Disordered" evidence="8">
    <location>
        <begin position="347"/>
        <end position="367"/>
    </location>
</feature>
<feature type="compositionally biased region" description="Basic residues" evidence="8">
    <location>
        <begin position="1395"/>
        <end position="1414"/>
    </location>
</feature>
<evidence type="ECO:0000256" key="2">
    <source>
        <dbReference type="ARBA" id="ARBA00009423"/>
    </source>
</evidence>
<keyword evidence="3" id="KW-0963">Cytoplasm</keyword>
<keyword evidence="5 7" id="KW-0175">Coiled coil</keyword>
<feature type="region of interest" description="Disordered" evidence="8">
    <location>
        <begin position="1243"/>
        <end position="1683"/>
    </location>
</feature>
<feature type="region of interest" description="Disordered" evidence="8">
    <location>
        <begin position="446"/>
        <end position="474"/>
    </location>
</feature>
<feature type="domain" description="Transforming acidic coiled-coil-containing protein C-terminal" evidence="9">
    <location>
        <begin position="1879"/>
        <end position="2058"/>
    </location>
</feature>
<evidence type="ECO:0000256" key="5">
    <source>
        <dbReference type="ARBA" id="ARBA00023054"/>
    </source>
</evidence>
<dbReference type="GO" id="GO:0005737">
    <property type="term" value="C:cytoplasm"/>
    <property type="evidence" value="ECO:0007669"/>
    <property type="project" value="TreeGrafter"/>
</dbReference>
<evidence type="ECO:0000259" key="9">
    <source>
        <dbReference type="Pfam" id="PF05010"/>
    </source>
</evidence>
<dbReference type="EMBL" id="LR790917">
    <property type="protein sequence ID" value="CAB3266779.1"/>
    <property type="molecule type" value="mRNA"/>
</dbReference>
<proteinExistence type="evidence at transcript level"/>
<feature type="compositionally biased region" description="Basic and acidic residues" evidence="8">
    <location>
        <begin position="1630"/>
        <end position="1640"/>
    </location>
</feature>
<reference evidence="10" key="1">
    <citation type="submission" date="2020-04" db="EMBL/GenBank/DDBJ databases">
        <authorList>
            <person name="Neveu A P."/>
        </authorList>
    </citation>
    <scope>NUCLEOTIDE SEQUENCE</scope>
    <source>
        <tissue evidence="10">Whole embryo</tissue>
    </source>
</reference>
<feature type="compositionally biased region" description="Polar residues" evidence="8">
    <location>
        <begin position="1258"/>
        <end position="1270"/>
    </location>
</feature>
<name>A0A6F9DUF8_9ASCI</name>
<sequence>MFKKFKKAVYGKPQRTSDTVQPSNYSTFSNSDTSSGDDSFYLPSSSHPTKTETDQNPDAVLNQVILNLGGEIGIMSLENDNGYPTDPKPINDKTSASFYTTAVDYNDQTLKAASKFSEDLNISSESDELCVTALDSTVKADVSASTTENKIQTNSVEDCLAAFDSLAISSKQPSVSPMLSTASERDNVRRLSDASAFCVIDFNAEGQPVEHTLRYLPKASNTNESSAKSLETALNVGATLSQKDLNSTETFVDQNLEAQTPSLPSSETNNISQSCNTDHQTTGDVDSYAANSSESFKDTLPYLVLPNAQSNTTSLDSTPFLTPEADITFSEFDPFSSKLTTAEDNGFSAPLAEVDTDGDTTTSSDTLTSRTALEENLDPAADLDPTTAIPELHPAIPEEGCDHPSETDSLPVVGQTSATTNAVSLDLEDELLSMFSGMKLENKVASPVQHKQVKEAGTSDLKPDSGLSNTSSLAVSNDSLKPMLYVNDTSMASMPDVPSMCAADRHGKSLLENVPALPKQTEVKTKPHLSVLQEKQNLHEEKELSKLASKKISKKDQNLLDNINDFMSVVKDQHNPVELSQFNNPPFNTLPSEHTEEIISSHDDGGKDNFCKGDGNFQSTLSPSPKGAGVARGDGDSIETVRKSGELIQETNENNESENAAILPAKGAYSINFDKFDDPNFDPFQTKPGKVGTLEVEKQFAEINIEHTDDTGAVEVTESRKSDVSRLDSGENSVENTNAEISGLQELQGVAFDQNRSSESPTISNSPASFEVNKRVAVEEDGGNGDTEQDKTASTLVDYNQQKEGNDKYDDVPLAKGAYSINFDDPNFDPFKTKTAISNEEGLSVDADAKANISESTLPKHFEENTVKELNETKPIIVHEEKLSTSIAVTEETLNNDVHTVMSSVEESAPISHKPANVTTPDDEKNHPSQEFNEEALLPAQGAYSIDFSKFDDPNYDPFKTTKALINDGDDSSVMSKDVTESEPVIETISSEETLNKPKEQPSEKNTLETLSASEELLKQGPVETPSGGGDISASLGAYSFDATKFDDPNYDPFKTTKGLKNDCQTQIAEVQPTNITTVNVLSSVTETFGETVTTHITKDKEISEQPKVISYDNHLNTEVSGTQEHGDVVLSNKEVLQSTDSSVLDEFDPMQVEPDVSSHLPPNCTGVGELSYEPGYISGITDKTQFTTNIEESNELSTKIQDDETTEVPVSKGAYTIDYSQFDDPNFDPFKTNKGLALVESVGPKSAEQEPSVKSAEVSNIEKQSTAANSELGESVQSKSAEPETYVKNAEVGNIEEQSITASSDEKPCIPRITGTNVEQSTKEVEKLNEENQSIETEEALPPKGSYSIDFDKLDDPNFNPFQTKAGMGNDSAMQVSNKESTKNNDAEIEKKVTVKKAASKRNIKSKTRKQKLKPISPPVEKCDETDEIPVSKGAYSIDFSKFDDPNYDPFKTTKGLSNDETLQANDEQQVKSTVSEEIQNLSLANDDFVSQKTAKISETKDSSELESPKQTGRPKTKESKSGVKQKRLKSPKPQSPEAEDNMETDIPAKGAYSIDFSKFDDPNYDPFETTKGLSNDDKTVIENKPEFSDVTETTGGENQVEKSPAKTNVSKTKLKKKKQTLPTKKKFAPPEEQNKPAEEQNEEIPAKGAYSIDFNQLEDPNFDPFKTSKSLTNDNVTLKTTPSPRLSEVAVNKAETDPVTRDSQAQQMQVGEEMDCFQPAEQIFGSEENLTGWKELWKKQDNAPEESALRKQSLYVQFDPLMQKRAVMDNKSAMIEETDENVSCSGSDAIIKTNADRFTNIIDQDLDNMTTFEPIHQHPAASQLARNLLNEDGKWNSIETPTAKLLDLSLSPRPEVDSRTTLHTHRGEDTTENDAFVKESYQKLEDENQRLKEVEADLLRQIEEEKRFIEVTDRDLLTQKKSLEADLARVDEQHERVAKELTSSVNVFEDYYKRTKELIQTVFTLKKADEELKQRFHQKAALLKDAMSKYSTLKKEADSTIKRLEAEVGSASNDAIRRINAMKAQIKKEQMTASSLEKQLENASKENAELVKICEEFFTQADKK</sequence>
<dbReference type="GO" id="GO:0005856">
    <property type="term" value="C:cytoskeleton"/>
    <property type="evidence" value="ECO:0007669"/>
    <property type="project" value="UniProtKB-SubCell"/>
</dbReference>
<feature type="compositionally biased region" description="Basic and acidic residues" evidence="8">
    <location>
        <begin position="1322"/>
        <end position="1331"/>
    </location>
</feature>
<feature type="compositionally biased region" description="Polar residues" evidence="8">
    <location>
        <begin position="1456"/>
        <end position="1496"/>
    </location>
</feature>
<organism evidence="10">
    <name type="scientific">Phallusia mammillata</name>
    <dbReference type="NCBI Taxonomy" id="59560"/>
    <lineage>
        <taxon>Eukaryota</taxon>
        <taxon>Metazoa</taxon>
        <taxon>Chordata</taxon>
        <taxon>Tunicata</taxon>
        <taxon>Ascidiacea</taxon>
        <taxon>Phlebobranchia</taxon>
        <taxon>Ascidiidae</taxon>
        <taxon>Phallusia</taxon>
    </lineage>
</organism>
<feature type="compositionally biased region" description="Polar residues" evidence="8">
    <location>
        <begin position="14"/>
        <end position="48"/>
    </location>
</feature>
<protein>
    <submittedName>
        <fullName evidence="10">Transforming acidic coiled-coil-containing protein 3</fullName>
    </submittedName>
</protein>
<feature type="compositionally biased region" description="Basic and acidic residues" evidence="8">
    <location>
        <begin position="1576"/>
        <end position="1589"/>
    </location>
</feature>
<feature type="compositionally biased region" description="Basic and acidic residues" evidence="8">
    <location>
        <begin position="1381"/>
        <end position="1394"/>
    </location>
</feature>
<evidence type="ECO:0000256" key="8">
    <source>
        <dbReference type="SAM" id="MobiDB-lite"/>
    </source>
</evidence>
<evidence type="ECO:0000256" key="1">
    <source>
        <dbReference type="ARBA" id="ARBA00004245"/>
    </source>
</evidence>
<feature type="compositionally biased region" description="Basic and acidic residues" evidence="8">
    <location>
        <begin position="1497"/>
        <end position="1509"/>
    </location>
</feature>
<dbReference type="InterPro" id="IPR039915">
    <property type="entry name" value="TACC"/>
</dbReference>
<evidence type="ECO:0000313" key="10">
    <source>
        <dbReference type="EMBL" id="CAB3266779.1"/>
    </source>
</evidence>
<feature type="coiled-coil region" evidence="7">
    <location>
        <begin position="1989"/>
        <end position="2055"/>
    </location>
</feature>
<dbReference type="PANTHER" id="PTHR13924">
    <property type="entry name" value="TRANSFORMING ACIDIC COILED-COIL CONTAINING PROTEIN 1/2"/>
    <property type="match status" value="1"/>
</dbReference>
<evidence type="ECO:0000256" key="4">
    <source>
        <dbReference type="ARBA" id="ARBA00022553"/>
    </source>
</evidence>
<evidence type="ECO:0000256" key="7">
    <source>
        <dbReference type="SAM" id="Coils"/>
    </source>
</evidence>
<comment type="subcellular location">
    <subcellularLocation>
        <location evidence="1">Cytoplasm</location>
        <location evidence="1">Cytoskeleton</location>
    </subcellularLocation>
</comment>
<accession>A0A6F9DUF8</accession>
<feature type="region of interest" description="Disordered" evidence="8">
    <location>
        <begin position="1"/>
        <end position="57"/>
    </location>
</feature>
<dbReference type="InterPro" id="IPR007707">
    <property type="entry name" value="TACC_C"/>
</dbReference>
<keyword evidence="4" id="KW-0597">Phosphoprotein</keyword>
<dbReference type="Pfam" id="PF05010">
    <property type="entry name" value="TACC_C"/>
    <property type="match status" value="1"/>
</dbReference>
<feature type="region of interest" description="Disordered" evidence="8">
    <location>
        <begin position="906"/>
        <end position="933"/>
    </location>
</feature>
<evidence type="ECO:0000256" key="3">
    <source>
        <dbReference type="ARBA" id="ARBA00022490"/>
    </source>
</evidence>
<comment type="similarity">
    <text evidence="2">Belongs to the TACC family.</text>
</comment>
<keyword evidence="6" id="KW-0206">Cytoskeleton</keyword>